<dbReference type="GO" id="GO:0005576">
    <property type="term" value="C:extracellular region"/>
    <property type="evidence" value="ECO:0007669"/>
    <property type="project" value="TreeGrafter"/>
</dbReference>
<comment type="caution">
    <text evidence="4">The sequence shown here is derived from an EMBL/GenBank/DDBJ whole genome shotgun (WGS) entry which is preliminary data.</text>
</comment>
<dbReference type="InterPro" id="IPR003399">
    <property type="entry name" value="Mce/MlaD"/>
</dbReference>
<dbReference type="Proteomes" id="UP000530424">
    <property type="component" value="Unassembled WGS sequence"/>
</dbReference>
<sequence length="359" mass="38322">MSTTLRRCAPLAVLLSLLLGTGGCGLVDGPGGGTKEYTAYLADSAGLFVGNDVGILGVPVGEITEIEPVGDRVKVTLEVDEDYKVPADVGAVVVARSVATDRYIELTPVYTKGPELEDDGEIPLKRTRTPVDFDQVLESLNRFATGIAGDKDTVRAVQRFIDAGTKALKGRGPLLNQTIHSLAEGVNGVHAQREDVAATLRSLDVLLGVIAENEGTAREFIQRVARAADLLAAERNNFRTALRSLDDAVTAVAEFAVANRDEIVRTLDGSTRLMRVILSKQERLQEVLRVMPLTLQNIQLARTPDNKLPVVLDPVALDPTGFLLREVCESGAIADAVCDLLLSLDPLGRPAPATQGGSR</sequence>
<dbReference type="Pfam" id="PF02470">
    <property type="entry name" value="MlaD"/>
    <property type="match status" value="1"/>
</dbReference>
<protein>
    <submittedName>
        <fullName evidence="4">Phospholipid/cholesterol/gamma-HCH transport system substrate-binding protein</fullName>
    </submittedName>
</protein>
<dbReference type="Pfam" id="PF11887">
    <property type="entry name" value="Mce4_CUP1"/>
    <property type="match status" value="1"/>
</dbReference>
<name>A0A853C1S7_9ACTN</name>
<dbReference type="NCBIfam" id="TIGR00996">
    <property type="entry name" value="Mtu_fam_mce"/>
    <property type="match status" value="1"/>
</dbReference>
<evidence type="ECO:0000259" key="2">
    <source>
        <dbReference type="Pfam" id="PF02470"/>
    </source>
</evidence>
<feature type="chain" id="PRO_5039073365" evidence="1">
    <location>
        <begin position="27"/>
        <end position="359"/>
    </location>
</feature>
<evidence type="ECO:0000256" key="1">
    <source>
        <dbReference type="SAM" id="SignalP"/>
    </source>
</evidence>
<feature type="domain" description="Mce/MlaD" evidence="2">
    <location>
        <begin position="34"/>
        <end position="108"/>
    </location>
</feature>
<dbReference type="PANTHER" id="PTHR33371:SF4">
    <property type="entry name" value="INTERMEMBRANE PHOSPHOLIPID TRANSPORT SYSTEM BINDING PROTEIN MLAD"/>
    <property type="match status" value="1"/>
</dbReference>
<feature type="domain" description="Mammalian cell entry C-terminal" evidence="3">
    <location>
        <begin position="115"/>
        <end position="288"/>
    </location>
</feature>
<evidence type="ECO:0000259" key="3">
    <source>
        <dbReference type="Pfam" id="PF11887"/>
    </source>
</evidence>
<proteinExistence type="predicted"/>
<evidence type="ECO:0000313" key="5">
    <source>
        <dbReference type="Proteomes" id="UP000530424"/>
    </source>
</evidence>
<keyword evidence="5" id="KW-1185">Reference proteome</keyword>
<dbReference type="RefSeq" id="WP_179667623.1">
    <property type="nucleotide sequence ID" value="NZ_JACCFP010000001.1"/>
</dbReference>
<reference evidence="4 5" key="1">
    <citation type="submission" date="2020-07" db="EMBL/GenBank/DDBJ databases">
        <title>Sequencing the genomes of 1000 actinobacteria strains.</title>
        <authorList>
            <person name="Klenk H.-P."/>
        </authorList>
    </citation>
    <scope>NUCLEOTIDE SEQUENCE [LARGE SCALE GENOMIC DNA]</scope>
    <source>
        <strain evidence="4 5">DSM 103833</strain>
    </source>
</reference>
<evidence type="ECO:0000313" key="4">
    <source>
        <dbReference type="EMBL" id="NYJ01107.1"/>
    </source>
</evidence>
<keyword evidence="1" id="KW-0732">Signal</keyword>
<dbReference type="InterPro" id="IPR005693">
    <property type="entry name" value="Mce"/>
</dbReference>
<organism evidence="4 5">
    <name type="scientific">Nocardioides thalensis</name>
    <dbReference type="NCBI Taxonomy" id="1914755"/>
    <lineage>
        <taxon>Bacteria</taxon>
        <taxon>Bacillati</taxon>
        <taxon>Actinomycetota</taxon>
        <taxon>Actinomycetes</taxon>
        <taxon>Propionibacteriales</taxon>
        <taxon>Nocardioidaceae</taxon>
        <taxon>Nocardioides</taxon>
    </lineage>
</organism>
<dbReference type="AlphaFoldDB" id="A0A853C1S7"/>
<feature type="signal peptide" evidence="1">
    <location>
        <begin position="1"/>
        <end position="26"/>
    </location>
</feature>
<gene>
    <name evidence="4" type="ORF">HNR19_001805</name>
</gene>
<accession>A0A853C1S7</accession>
<dbReference type="InterPro" id="IPR052336">
    <property type="entry name" value="MlaD_Phospholipid_Transporter"/>
</dbReference>
<dbReference type="PANTHER" id="PTHR33371">
    <property type="entry name" value="INTERMEMBRANE PHOSPHOLIPID TRANSPORT SYSTEM BINDING PROTEIN MLAD-RELATED"/>
    <property type="match status" value="1"/>
</dbReference>
<dbReference type="EMBL" id="JACCFP010000001">
    <property type="protein sequence ID" value="NYJ01107.1"/>
    <property type="molecule type" value="Genomic_DNA"/>
</dbReference>
<dbReference type="PROSITE" id="PS51257">
    <property type="entry name" value="PROKAR_LIPOPROTEIN"/>
    <property type="match status" value="1"/>
</dbReference>
<dbReference type="InterPro" id="IPR024516">
    <property type="entry name" value="Mce_C"/>
</dbReference>